<comment type="subunit">
    <text evidence="9">Monomer.</text>
</comment>
<evidence type="ECO:0000256" key="5">
    <source>
        <dbReference type="ARBA" id="ARBA00022722"/>
    </source>
</evidence>
<evidence type="ECO:0000256" key="9">
    <source>
        <dbReference type="HAMAP-Rule" id="MF_01853"/>
    </source>
</evidence>
<dbReference type="SUPFAM" id="SSF53137">
    <property type="entry name" value="Translational machinery components"/>
    <property type="match status" value="1"/>
</dbReference>
<gene>
    <name evidence="9" type="primary">pelA</name>
    <name evidence="11" type="ORF">ENT87_02345</name>
    <name evidence="12" type="ORF">ENU30_04115</name>
</gene>
<accession>A0A7J3I6N3</accession>
<dbReference type="HAMAP" id="MF_01853">
    <property type="entry name" value="PelO"/>
    <property type="match status" value="1"/>
</dbReference>
<dbReference type="InterPro" id="IPR029064">
    <property type="entry name" value="Ribosomal_eL30-like_sf"/>
</dbReference>
<protein>
    <recommendedName>
        <fullName evidence="9">Protein pelota homolog</fullName>
        <ecNumber evidence="9">3.1.-.-</ecNumber>
    </recommendedName>
</protein>
<dbReference type="Gene3D" id="3.30.1330.30">
    <property type="match status" value="1"/>
</dbReference>
<comment type="function">
    <text evidence="9">May function in recognizing stalled ribosomes, interact with stem-loop structures in stalled mRNA molecules, and effect endonucleolytic cleavage of the mRNA. May play a role in the release non-functional ribosomes and degradation of damaged mRNAs. Has endoribonuclease activity.</text>
</comment>
<reference evidence="11" key="1">
    <citation type="journal article" date="2020" name="mSystems">
        <title>Genome- and Community-Level Interaction Insights into Carbon Utilization and Element Cycling Functions of Hydrothermarchaeota in Hydrothermal Sediment.</title>
        <authorList>
            <person name="Zhou Z."/>
            <person name="Liu Y."/>
            <person name="Xu W."/>
            <person name="Pan J."/>
            <person name="Luo Z.H."/>
            <person name="Li M."/>
        </authorList>
    </citation>
    <scope>NUCLEOTIDE SEQUENCE [LARGE SCALE GENOMIC DNA]</scope>
    <source>
        <strain evidence="11">SpSt-618</strain>
        <strain evidence="12">SpSt-657</strain>
    </source>
</reference>
<evidence type="ECO:0000256" key="7">
    <source>
        <dbReference type="ARBA" id="ARBA00022759"/>
    </source>
</evidence>
<dbReference type="InterPro" id="IPR042226">
    <property type="entry name" value="eFR1_2_sf"/>
</dbReference>
<dbReference type="InterPro" id="IPR058547">
    <property type="entry name" value="Pelota_N"/>
</dbReference>
<evidence type="ECO:0000256" key="1">
    <source>
        <dbReference type="ARBA" id="ARBA00001968"/>
    </source>
</evidence>
<dbReference type="GO" id="GO:0070481">
    <property type="term" value="P:nuclear-transcribed mRNA catabolic process, non-stop decay"/>
    <property type="evidence" value="ECO:0007669"/>
    <property type="project" value="InterPro"/>
</dbReference>
<dbReference type="InterPro" id="IPR023521">
    <property type="entry name" value="Pelota_arc"/>
</dbReference>
<evidence type="ECO:0000313" key="12">
    <source>
        <dbReference type="EMBL" id="HGQ18142.1"/>
    </source>
</evidence>
<comment type="caution">
    <text evidence="11">The sequence shown here is derived from an EMBL/GenBank/DDBJ whole genome shotgun (WGS) entry which is preliminary data.</text>
</comment>
<dbReference type="SMART" id="SM01194">
    <property type="entry name" value="eRF1_1"/>
    <property type="match status" value="1"/>
</dbReference>
<keyword evidence="4 9" id="KW-0963">Cytoplasm</keyword>
<dbReference type="GO" id="GO:0070966">
    <property type="term" value="P:nuclear-transcribed mRNA catabolic process, no-go decay"/>
    <property type="evidence" value="ECO:0007669"/>
    <property type="project" value="InterPro"/>
</dbReference>
<dbReference type="GO" id="GO:0016787">
    <property type="term" value="F:hydrolase activity"/>
    <property type="evidence" value="ECO:0007669"/>
    <property type="project" value="UniProtKB-KW"/>
</dbReference>
<dbReference type="InterPro" id="IPR038069">
    <property type="entry name" value="Pelota/DOM34_N"/>
</dbReference>
<dbReference type="EMBL" id="DTAI01000072">
    <property type="protein sequence ID" value="HGN36379.1"/>
    <property type="molecule type" value="Genomic_DNA"/>
</dbReference>
<dbReference type="SUPFAM" id="SSF55315">
    <property type="entry name" value="L30e-like"/>
    <property type="match status" value="1"/>
</dbReference>
<evidence type="ECO:0000313" key="11">
    <source>
        <dbReference type="EMBL" id="HGN36379.1"/>
    </source>
</evidence>
<dbReference type="GO" id="GO:0004519">
    <property type="term" value="F:endonuclease activity"/>
    <property type="evidence" value="ECO:0007669"/>
    <property type="project" value="UniProtKB-UniRule"/>
</dbReference>
<keyword evidence="5 9" id="KW-0540">Nuclease</keyword>
<dbReference type="InterPro" id="IPR005142">
    <property type="entry name" value="eRF1_3"/>
</dbReference>
<dbReference type="Gene3D" id="3.30.420.60">
    <property type="entry name" value="eRF1 domain 2"/>
    <property type="match status" value="1"/>
</dbReference>
<dbReference type="InterPro" id="IPR005140">
    <property type="entry name" value="eRF1_Pelota-like_N"/>
</dbReference>
<keyword evidence="6 9" id="KW-0479">Metal-binding</keyword>
<dbReference type="InterPro" id="IPR005141">
    <property type="entry name" value="eRF1_2"/>
</dbReference>
<name>A0A7J3I6N3_9CREN</name>
<organism evidence="11">
    <name type="scientific">Ignisphaera aggregans</name>
    <dbReference type="NCBI Taxonomy" id="334771"/>
    <lineage>
        <taxon>Archaea</taxon>
        <taxon>Thermoproteota</taxon>
        <taxon>Thermoprotei</taxon>
        <taxon>Desulfurococcales</taxon>
        <taxon>Desulfurococcaceae</taxon>
        <taxon>Ignisphaera</taxon>
    </lineage>
</organism>
<dbReference type="GO" id="GO:0032790">
    <property type="term" value="P:ribosome disassembly"/>
    <property type="evidence" value="ECO:0007669"/>
    <property type="project" value="TreeGrafter"/>
</dbReference>
<dbReference type="GO" id="GO:0046872">
    <property type="term" value="F:metal ion binding"/>
    <property type="evidence" value="ECO:0007669"/>
    <property type="project" value="UniProtKB-UniRule"/>
</dbReference>
<sequence>MVSLNLSVLWLLYCGCGVGMRIEVIDGKHGIVKVRVDSEDDLWLLSLLVSRGDLVKSVTSRDVSMGEEKRRIPMILTISVEKLEFQAFTNRLRIHGIVVDGPERFGVKGSHHTISVGIGDEITLYKGVWSPKLLDEFLKLVRPIKLILVAVDFDEYSIALVQSQGMKIVDEKTISLPISGEGFEEAKERELKELARRIVEAVKRFGINTVVIASPGSIKNELKNYVEELYQNIHVYIDTVANGGYAGLQELLNRDIVRRILRDVAISEAGEMLSEFDYLLAKDINRVAYGLESIELAVAMGAIEKLAIVDDMLSSFDDTKDRVEKILRIAAEKNAKIVIVPSDTPPGQRIRMLGGAIAILRYSVELDKIE</sequence>
<dbReference type="GO" id="GO:0071025">
    <property type="term" value="P:RNA surveillance"/>
    <property type="evidence" value="ECO:0007669"/>
    <property type="project" value="InterPro"/>
</dbReference>
<dbReference type="Gene3D" id="2.30.30.870">
    <property type="entry name" value="Pelota, domain A"/>
    <property type="match status" value="1"/>
</dbReference>
<feature type="domain" description="eRF1/Pelota-like N-terminal" evidence="10">
    <location>
        <begin position="20"/>
        <end position="139"/>
    </location>
</feature>
<evidence type="ECO:0000256" key="2">
    <source>
        <dbReference type="ARBA" id="ARBA00004496"/>
    </source>
</evidence>
<dbReference type="Pfam" id="PF26356">
    <property type="entry name" value="Pelota_N"/>
    <property type="match status" value="1"/>
</dbReference>
<comment type="domain">
    <text evidence="9">The N-terminal domain has the RNA-binding Sm fold. It harbors the endoribonuclease activity.</text>
</comment>
<keyword evidence="7 9" id="KW-0255">Endonuclease</keyword>
<evidence type="ECO:0000256" key="6">
    <source>
        <dbReference type="ARBA" id="ARBA00022723"/>
    </source>
</evidence>
<dbReference type="Pfam" id="PF03464">
    <property type="entry name" value="eRF1_2"/>
    <property type="match status" value="1"/>
</dbReference>
<dbReference type="Pfam" id="PF03465">
    <property type="entry name" value="eRF1_3"/>
    <property type="match status" value="1"/>
</dbReference>
<dbReference type="SUPFAM" id="SSF159065">
    <property type="entry name" value="Dom34/Pelota N-terminal domain-like"/>
    <property type="match status" value="1"/>
</dbReference>
<evidence type="ECO:0000256" key="8">
    <source>
        <dbReference type="ARBA" id="ARBA00022801"/>
    </source>
</evidence>
<comment type="similarity">
    <text evidence="3 9">Belongs to the eukaryotic release factor 1 family. Pelota subfamily.</text>
</comment>
<dbReference type="EMBL" id="DTBZ01000078">
    <property type="protein sequence ID" value="HGQ18142.1"/>
    <property type="molecule type" value="Genomic_DNA"/>
</dbReference>
<dbReference type="PANTHER" id="PTHR10853:SF0">
    <property type="entry name" value="PROTEIN PELOTA HOMOLOG"/>
    <property type="match status" value="1"/>
</dbReference>
<dbReference type="AlphaFoldDB" id="A0A7J3I6N3"/>
<evidence type="ECO:0000256" key="3">
    <source>
        <dbReference type="ARBA" id="ARBA00009504"/>
    </source>
</evidence>
<dbReference type="EC" id="3.1.-.-" evidence="9"/>
<dbReference type="GO" id="GO:0005737">
    <property type="term" value="C:cytoplasm"/>
    <property type="evidence" value="ECO:0007669"/>
    <property type="project" value="UniProtKB-SubCell"/>
</dbReference>
<keyword evidence="8 9" id="KW-0378">Hydrolase</keyword>
<dbReference type="PANTHER" id="PTHR10853">
    <property type="entry name" value="PELOTA"/>
    <property type="match status" value="1"/>
</dbReference>
<dbReference type="InterPro" id="IPR004405">
    <property type="entry name" value="TF_pelota"/>
</dbReference>
<proteinExistence type="inferred from homology"/>
<evidence type="ECO:0000259" key="10">
    <source>
        <dbReference type="SMART" id="SM01194"/>
    </source>
</evidence>
<comment type="subcellular location">
    <subcellularLocation>
        <location evidence="2 9">Cytoplasm</location>
    </subcellularLocation>
</comment>
<comment type="cofactor">
    <cofactor evidence="1 9">
        <name>a divalent metal cation</name>
        <dbReference type="ChEBI" id="CHEBI:60240"/>
    </cofactor>
</comment>
<dbReference type="GO" id="GO:0070651">
    <property type="term" value="P:nonfunctional rRNA decay"/>
    <property type="evidence" value="ECO:0007669"/>
    <property type="project" value="TreeGrafter"/>
</dbReference>
<evidence type="ECO:0000256" key="4">
    <source>
        <dbReference type="ARBA" id="ARBA00022490"/>
    </source>
</evidence>